<feature type="domain" description="Multidrug resistance protein MdtA-like alpha-helical hairpin" evidence="4">
    <location>
        <begin position="105"/>
        <end position="174"/>
    </location>
</feature>
<keyword evidence="3" id="KW-0732">Signal</keyword>
<dbReference type="Pfam" id="PF25917">
    <property type="entry name" value="BSH_RND"/>
    <property type="match status" value="1"/>
</dbReference>
<dbReference type="InterPro" id="IPR058625">
    <property type="entry name" value="MdtA-like_BSH"/>
</dbReference>
<dbReference type="EMBL" id="JAJIRN010000005">
    <property type="protein sequence ID" value="MCV2368929.1"/>
    <property type="molecule type" value="Genomic_DNA"/>
</dbReference>
<feature type="chain" id="PRO_5045563298" evidence="3">
    <location>
        <begin position="24"/>
        <end position="390"/>
    </location>
</feature>
<feature type="signal peptide" evidence="3">
    <location>
        <begin position="1"/>
        <end position="23"/>
    </location>
</feature>
<evidence type="ECO:0000313" key="9">
    <source>
        <dbReference type="Proteomes" id="UP001209701"/>
    </source>
</evidence>
<dbReference type="Pfam" id="PF25967">
    <property type="entry name" value="RND-MFP_C"/>
    <property type="match status" value="1"/>
</dbReference>
<dbReference type="InterPro" id="IPR006143">
    <property type="entry name" value="RND_pump_MFP"/>
</dbReference>
<gene>
    <name evidence="8" type="ORF">LNV07_12640</name>
</gene>
<dbReference type="PROSITE" id="PS51257">
    <property type="entry name" value="PROKAR_LIPOPROTEIN"/>
    <property type="match status" value="1"/>
</dbReference>
<feature type="domain" description="Multidrug resistance protein MdtA-like beta-barrel" evidence="6">
    <location>
        <begin position="212"/>
        <end position="298"/>
    </location>
</feature>
<dbReference type="InterPro" id="IPR058624">
    <property type="entry name" value="MdtA-like_HH"/>
</dbReference>
<dbReference type="PANTHER" id="PTHR30158">
    <property type="entry name" value="ACRA/E-RELATED COMPONENT OF DRUG EFFLUX TRANSPORTER"/>
    <property type="match status" value="1"/>
</dbReference>
<dbReference type="Gene3D" id="1.10.287.470">
    <property type="entry name" value="Helix hairpin bin"/>
    <property type="match status" value="1"/>
</dbReference>
<dbReference type="Proteomes" id="UP001209701">
    <property type="component" value="Unassembled WGS sequence"/>
</dbReference>
<comment type="caution">
    <text evidence="8">The sequence shown here is derived from an EMBL/GenBank/DDBJ whole genome shotgun (WGS) entry which is preliminary data.</text>
</comment>
<dbReference type="InterPro" id="IPR058626">
    <property type="entry name" value="MdtA-like_b-barrel"/>
</dbReference>
<sequence length="390" mass="41932">MQKYLGLIKLVSTPLLLTLVLSACQKKAPPAPPKPPPAEVRVVASRSETVPVVNEYVGRVAAFRSVEVRARVEGILEQRHFVEGSEVKKGQLLYTIDPTPYRIALNDAVADQARSAANLASARSKEKRLAPLIKENAISQQDYEDAVTAVKQTEAQLAVSAANVERAQTNLGYTKVLATESGKIGAALVPEGRLVGRGESTHLTTVDRLDQVYVNFNVADRDALILRRELSTGRVKAGAGTGSAQARIFLPDGSEFERSGKLDFSESQVNPSTGTITLRVVMPNPSQKLLPGMYVRVVYTSGERPNTILIPQKAVTKTPTGHVAWVVGPENKVERRDLVVGEWLKNDWIVEKGLGAGESVVVEGLQRLQQGATVKPSPWAAAAPASAAAP</sequence>
<dbReference type="Gene3D" id="2.40.50.100">
    <property type="match status" value="1"/>
</dbReference>
<evidence type="ECO:0000313" key="8">
    <source>
        <dbReference type="EMBL" id="MCV2368929.1"/>
    </source>
</evidence>
<dbReference type="InterPro" id="IPR058627">
    <property type="entry name" value="MdtA-like_C"/>
</dbReference>
<comment type="subcellular location">
    <subcellularLocation>
        <location evidence="1">Cell envelope</location>
    </subcellularLocation>
</comment>
<dbReference type="RefSeq" id="WP_263571521.1">
    <property type="nucleotide sequence ID" value="NZ_JAJIRN010000005.1"/>
</dbReference>
<dbReference type="PANTHER" id="PTHR30158:SF3">
    <property type="entry name" value="MULTIDRUG EFFLUX PUMP SUBUNIT ACRA-RELATED"/>
    <property type="match status" value="1"/>
</dbReference>
<comment type="similarity">
    <text evidence="2">Belongs to the membrane fusion protein (MFP) (TC 8.A.1) family.</text>
</comment>
<evidence type="ECO:0000256" key="3">
    <source>
        <dbReference type="SAM" id="SignalP"/>
    </source>
</evidence>
<keyword evidence="9" id="KW-1185">Reference proteome</keyword>
<dbReference type="SUPFAM" id="SSF111369">
    <property type="entry name" value="HlyD-like secretion proteins"/>
    <property type="match status" value="1"/>
</dbReference>
<feature type="domain" description="Multidrug resistance protein MdtA-like barrel-sandwich hybrid" evidence="5">
    <location>
        <begin position="64"/>
        <end position="206"/>
    </location>
</feature>
<evidence type="ECO:0000259" key="4">
    <source>
        <dbReference type="Pfam" id="PF25876"/>
    </source>
</evidence>
<protein>
    <submittedName>
        <fullName evidence="8">Efflux RND transporter periplasmic adaptor subunit</fullName>
    </submittedName>
</protein>
<dbReference type="Gene3D" id="2.40.420.20">
    <property type="match status" value="1"/>
</dbReference>
<dbReference type="Gene3D" id="2.40.30.170">
    <property type="match status" value="1"/>
</dbReference>
<evidence type="ECO:0000259" key="5">
    <source>
        <dbReference type="Pfam" id="PF25917"/>
    </source>
</evidence>
<evidence type="ECO:0000259" key="7">
    <source>
        <dbReference type="Pfam" id="PF25967"/>
    </source>
</evidence>
<dbReference type="Pfam" id="PF25876">
    <property type="entry name" value="HH_MFP_RND"/>
    <property type="match status" value="1"/>
</dbReference>
<organism evidence="8 9">
    <name type="scientific">Roseateles oligotrophus</name>
    <dbReference type="NCBI Taxonomy" id="1769250"/>
    <lineage>
        <taxon>Bacteria</taxon>
        <taxon>Pseudomonadati</taxon>
        <taxon>Pseudomonadota</taxon>
        <taxon>Betaproteobacteria</taxon>
        <taxon>Burkholderiales</taxon>
        <taxon>Sphaerotilaceae</taxon>
        <taxon>Roseateles</taxon>
    </lineage>
</organism>
<accession>A0ABT2YFV4</accession>
<proteinExistence type="inferred from homology"/>
<dbReference type="Pfam" id="PF25944">
    <property type="entry name" value="Beta-barrel_RND"/>
    <property type="match status" value="1"/>
</dbReference>
<evidence type="ECO:0000256" key="1">
    <source>
        <dbReference type="ARBA" id="ARBA00004196"/>
    </source>
</evidence>
<evidence type="ECO:0000259" key="6">
    <source>
        <dbReference type="Pfam" id="PF25944"/>
    </source>
</evidence>
<reference evidence="8 9" key="1">
    <citation type="submission" date="2021-11" db="EMBL/GenBank/DDBJ databases">
        <authorList>
            <person name="Liang Q."/>
            <person name="Mou H."/>
            <person name="Liu Z."/>
        </authorList>
    </citation>
    <scope>NUCLEOTIDE SEQUENCE [LARGE SCALE GENOMIC DNA]</scope>
    <source>
        <strain evidence="8 9">CHU3</strain>
    </source>
</reference>
<evidence type="ECO:0000256" key="2">
    <source>
        <dbReference type="ARBA" id="ARBA00009477"/>
    </source>
</evidence>
<name>A0ABT2YFV4_9BURK</name>
<dbReference type="NCBIfam" id="TIGR01730">
    <property type="entry name" value="RND_mfp"/>
    <property type="match status" value="1"/>
</dbReference>
<feature type="domain" description="Multidrug resistance protein MdtA-like C-terminal permuted SH3" evidence="7">
    <location>
        <begin position="306"/>
        <end position="367"/>
    </location>
</feature>